<dbReference type="EMBL" id="CP036339">
    <property type="protein sequence ID" value="QDT74088.1"/>
    <property type="molecule type" value="Genomic_DNA"/>
</dbReference>
<dbReference type="Proteomes" id="UP000317909">
    <property type="component" value="Chromosome"/>
</dbReference>
<feature type="domain" description="FAD-binding" evidence="2">
    <location>
        <begin position="18"/>
        <end position="324"/>
    </location>
</feature>
<dbReference type="InterPro" id="IPR050816">
    <property type="entry name" value="Flavin-dep_Halogenase_NPB"/>
</dbReference>
<feature type="region of interest" description="Disordered" evidence="1">
    <location>
        <begin position="422"/>
        <end position="444"/>
    </location>
</feature>
<feature type="compositionally biased region" description="Acidic residues" evidence="1">
    <location>
        <begin position="427"/>
        <end position="444"/>
    </location>
</feature>
<dbReference type="PANTHER" id="PTHR43747:SF1">
    <property type="entry name" value="SLR1998 PROTEIN"/>
    <property type="match status" value="1"/>
</dbReference>
<dbReference type="EC" id="1.-.-.-" evidence="3"/>
<evidence type="ECO:0000313" key="4">
    <source>
        <dbReference type="Proteomes" id="UP000317909"/>
    </source>
</evidence>
<protein>
    <submittedName>
        <fullName evidence="3">Oxidoreductase</fullName>
        <ecNumber evidence="3">1.-.-.-</ecNumber>
    </submittedName>
</protein>
<keyword evidence="4" id="KW-1185">Reference proteome</keyword>
<organism evidence="3 4">
    <name type="scientific">Lacipirellula limnantheis</name>
    <dbReference type="NCBI Taxonomy" id="2528024"/>
    <lineage>
        <taxon>Bacteria</taxon>
        <taxon>Pseudomonadati</taxon>
        <taxon>Planctomycetota</taxon>
        <taxon>Planctomycetia</taxon>
        <taxon>Pirellulales</taxon>
        <taxon>Lacipirellulaceae</taxon>
        <taxon>Lacipirellula</taxon>
    </lineage>
</organism>
<evidence type="ECO:0000259" key="2">
    <source>
        <dbReference type="Pfam" id="PF01494"/>
    </source>
</evidence>
<reference evidence="3 4" key="1">
    <citation type="submission" date="2019-02" db="EMBL/GenBank/DDBJ databases">
        <title>Deep-cultivation of Planctomycetes and their phenomic and genomic characterization uncovers novel biology.</title>
        <authorList>
            <person name="Wiegand S."/>
            <person name="Jogler M."/>
            <person name="Boedeker C."/>
            <person name="Pinto D."/>
            <person name="Vollmers J."/>
            <person name="Rivas-Marin E."/>
            <person name="Kohn T."/>
            <person name="Peeters S.H."/>
            <person name="Heuer A."/>
            <person name="Rast P."/>
            <person name="Oberbeckmann S."/>
            <person name="Bunk B."/>
            <person name="Jeske O."/>
            <person name="Meyerdierks A."/>
            <person name="Storesund J.E."/>
            <person name="Kallscheuer N."/>
            <person name="Luecker S."/>
            <person name="Lage O.M."/>
            <person name="Pohl T."/>
            <person name="Merkel B.J."/>
            <person name="Hornburger P."/>
            <person name="Mueller R.-W."/>
            <person name="Bruemmer F."/>
            <person name="Labrenz M."/>
            <person name="Spormann A.M."/>
            <person name="Op den Camp H."/>
            <person name="Overmann J."/>
            <person name="Amann R."/>
            <person name="Jetten M.S.M."/>
            <person name="Mascher T."/>
            <person name="Medema M.H."/>
            <person name="Devos D.P."/>
            <person name="Kaster A.-K."/>
            <person name="Ovreas L."/>
            <person name="Rohde M."/>
            <person name="Galperin M.Y."/>
            <person name="Jogler C."/>
        </authorList>
    </citation>
    <scope>NUCLEOTIDE SEQUENCE [LARGE SCALE GENOMIC DNA]</scope>
    <source>
        <strain evidence="3 4">I41</strain>
    </source>
</reference>
<keyword evidence="3" id="KW-0560">Oxidoreductase</keyword>
<dbReference type="AlphaFoldDB" id="A0A517U0C4"/>
<dbReference type="SUPFAM" id="SSF51905">
    <property type="entry name" value="FAD/NAD(P)-binding domain"/>
    <property type="match status" value="1"/>
</dbReference>
<name>A0A517U0C4_9BACT</name>
<dbReference type="KEGG" id="llh:I41_32820"/>
<sequence length="444" mass="49645">MSHCTIEKSPKELQESYDCIVMGAGPSGSTTATLVAKAGFNVLLVERERFPRRHVGESLMPDIYFTFEKLGILDKLKQSGYAKKVGVQFVNHAGRESAPFLFRWNDPNEWSETWHIPRPEFDQMMFDTAAENGVDAMQGVRVLEVLFEGERAVGVKLQFNSDDGATETREVRAKVVVDATGQSAILSNKLGLRRVNPDLKKAAVWGHFKGAKRDTEHGGVYTIVLHTNQRKSWFWYIPQADDVVSIGVVGDNDYMLKGRGTPSEIFFQEVDKCPAVKGRMEGATQVDELIVTKEFSYLTDRSAGDGWVLVGDAWGFIDPVYSSGVFFALKSGELASECIIDALQANDPSEERLGKWLPGFKEKTNWVRKLVHAFYSGGFRVGKFVKEFPHHRGELTDLLVGRVFNDRVGGIFKDLDPFMERMKNELPPEDPNAEPEDADVPALA</sequence>
<dbReference type="OrthoDB" id="9806565at2"/>
<dbReference type="GO" id="GO:0071949">
    <property type="term" value="F:FAD binding"/>
    <property type="evidence" value="ECO:0007669"/>
    <property type="project" value="InterPro"/>
</dbReference>
<dbReference type="InterPro" id="IPR036188">
    <property type="entry name" value="FAD/NAD-bd_sf"/>
</dbReference>
<gene>
    <name evidence="3" type="ORF">I41_32820</name>
</gene>
<dbReference type="GO" id="GO:0016491">
    <property type="term" value="F:oxidoreductase activity"/>
    <property type="evidence" value="ECO:0007669"/>
    <property type="project" value="UniProtKB-KW"/>
</dbReference>
<dbReference type="RefSeq" id="WP_145433880.1">
    <property type="nucleotide sequence ID" value="NZ_CP036339.1"/>
</dbReference>
<dbReference type="Gene3D" id="3.50.50.60">
    <property type="entry name" value="FAD/NAD(P)-binding domain"/>
    <property type="match status" value="1"/>
</dbReference>
<dbReference type="Pfam" id="PF01494">
    <property type="entry name" value="FAD_binding_3"/>
    <property type="match status" value="1"/>
</dbReference>
<accession>A0A517U0C4</accession>
<evidence type="ECO:0000256" key="1">
    <source>
        <dbReference type="SAM" id="MobiDB-lite"/>
    </source>
</evidence>
<proteinExistence type="predicted"/>
<dbReference type="PANTHER" id="PTHR43747">
    <property type="entry name" value="FAD-BINDING PROTEIN"/>
    <property type="match status" value="1"/>
</dbReference>
<evidence type="ECO:0000313" key="3">
    <source>
        <dbReference type="EMBL" id="QDT74088.1"/>
    </source>
</evidence>
<dbReference type="InterPro" id="IPR002938">
    <property type="entry name" value="FAD-bd"/>
</dbReference>